<organism evidence="3">
    <name type="scientific">marine sediment metagenome</name>
    <dbReference type="NCBI Taxonomy" id="412755"/>
    <lineage>
        <taxon>unclassified sequences</taxon>
        <taxon>metagenomes</taxon>
        <taxon>ecological metagenomes</taxon>
    </lineage>
</organism>
<evidence type="ECO:0000256" key="2">
    <source>
        <dbReference type="ARBA" id="ARBA00023235"/>
    </source>
</evidence>
<dbReference type="InterPro" id="IPR000056">
    <property type="entry name" value="Ribul_P_3_epim-like"/>
</dbReference>
<keyword evidence="1" id="KW-0479">Metal-binding</keyword>
<dbReference type="SUPFAM" id="SSF51366">
    <property type="entry name" value="Ribulose-phoshate binding barrel"/>
    <property type="match status" value="1"/>
</dbReference>
<protein>
    <recommendedName>
        <fullName evidence="4">Ribulose-phosphate 3-epimerase</fullName>
    </recommendedName>
</protein>
<evidence type="ECO:0000313" key="3">
    <source>
        <dbReference type="EMBL" id="KKL27616.1"/>
    </source>
</evidence>
<name>A0A0F9ECL2_9ZZZZ</name>
<dbReference type="GO" id="GO:0005975">
    <property type="term" value="P:carbohydrate metabolic process"/>
    <property type="evidence" value="ECO:0007669"/>
    <property type="project" value="InterPro"/>
</dbReference>
<reference evidence="3" key="1">
    <citation type="journal article" date="2015" name="Nature">
        <title>Complex archaea that bridge the gap between prokaryotes and eukaryotes.</title>
        <authorList>
            <person name="Spang A."/>
            <person name="Saw J.H."/>
            <person name="Jorgensen S.L."/>
            <person name="Zaremba-Niedzwiedzka K."/>
            <person name="Martijn J."/>
            <person name="Lind A.E."/>
            <person name="van Eijk R."/>
            <person name="Schleper C."/>
            <person name="Guy L."/>
            <person name="Ettema T.J."/>
        </authorList>
    </citation>
    <scope>NUCLEOTIDE SEQUENCE</scope>
</reference>
<dbReference type="EMBL" id="LAZR01035397">
    <property type="protein sequence ID" value="KKL27616.1"/>
    <property type="molecule type" value="Genomic_DNA"/>
</dbReference>
<accession>A0A0F9ECL2</accession>
<dbReference type="AlphaFoldDB" id="A0A0F9ECL2"/>
<dbReference type="CDD" id="cd00429">
    <property type="entry name" value="RPE"/>
    <property type="match status" value="1"/>
</dbReference>
<dbReference type="PROSITE" id="PS01086">
    <property type="entry name" value="RIBUL_P_3_EPIMER_2"/>
    <property type="match status" value="1"/>
</dbReference>
<proteinExistence type="predicted"/>
<dbReference type="Gene3D" id="3.20.20.70">
    <property type="entry name" value="Aldolase class I"/>
    <property type="match status" value="1"/>
</dbReference>
<dbReference type="GO" id="GO:0016857">
    <property type="term" value="F:racemase and epimerase activity, acting on carbohydrates and derivatives"/>
    <property type="evidence" value="ECO:0007669"/>
    <property type="project" value="InterPro"/>
</dbReference>
<dbReference type="Pfam" id="PF00834">
    <property type="entry name" value="Ribul_P_3_epim"/>
    <property type="match status" value="1"/>
</dbReference>
<comment type="caution">
    <text evidence="3">The sequence shown here is derived from an EMBL/GenBank/DDBJ whole genome shotgun (WGS) entry which is preliminary data.</text>
</comment>
<dbReference type="InterPro" id="IPR013785">
    <property type="entry name" value="Aldolase_TIM"/>
</dbReference>
<evidence type="ECO:0008006" key="4">
    <source>
        <dbReference type="Google" id="ProtNLM"/>
    </source>
</evidence>
<keyword evidence="2" id="KW-0413">Isomerase</keyword>
<evidence type="ECO:0000256" key="1">
    <source>
        <dbReference type="ARBA" id="ARBA00022723"/>
    </source>
</evidence>
<dbReference type="InterPro" id="IPR011060">
    <property type="entry name" value="RibuloseP-bd_barrel"/>
</dbReference>
<dbReference type="GO" id="GO:0046872">
    <property type="term" value="F:metal ion binding"/>
    <property type="evidence" value="ECO:0007669"/>
    <property type="project" value="UniProtKB-KW"/>
</dbReference>
<gene>
    <name evidence="3" type="ORF">LCGC14_2383370</name>
</gene>
<dbReference type="NCBIfam" id="NF004076">
    <property type="entry name" value="PRK05581.1-4"/>
    <property type="match status" value="1"/>
</dbReference>
<dbReference type="PANTHER" id="PTHR11749">
    <property type="entry name" value="RIBULOSE-5-PHOSPHATE-3-EPIMERASE"/>
    <property type="match status" value="1"/>
</dbReference>
<sequence>MKKVAISIHAAEDFNPKIIEGLQGFDFIHIDVMDGVFVNTINKNLEVFQLLEKRYKKPIIAHLMVNNPLEYFEQIYKFIDIFVFHIEIEGDKQRIIEEVKNKNKKVGIAINPDTKISEILPFLNKIDLVLIMSVQPGWSGQKFITKVLDKISFLLTLKRKNKLNFLIDIDGGVNPENAKFINSDILSSASAILKAEDPNFIIQSLRHAYDLTK</sequence>